<evidence type="ECO:0000313" key="4">
    <source>
        <dbReference type="EMBL" id="OGY23424.1"/>
    </source>
</evidence>
<comment type="caution">
    <text evidence="4">The sequence shown here is derived from an EMBL/GenBank/DDBJ whole genome shotgun (WGS) entry which is preliminary data.</text>
</comment>
<keyword evidence="3" id="KW-0133">Cell shape</keyword>
<accession>A0A1G1W739</accession>
<dbReference type="InterPro" id="IPR009019">
    <property type="entry name" value="KH_sf_prok-type"/>
</dbReference>
<dbReference type="GO" id="GO:0009252">
    <property type="term" value="P:peptidoglycan biosynthetic process"/>
    <property type="evidence" value="ECO:0007669"/>
    <property type="project" value="UniProtKB-UniRule"/>
</dbReference>
<proteinExistence type="inferred from homology"/>
<dbReference type="GO" id="GO:0005737">
    <property type="term" value="C:cytoplasm"/>
    <property type="evidence" value="ECO:0007669"/>
    <property type="project" value="UniProtKB-SubCell"/>
</dbReference>
<keyword evidence="1 3" id="KW-0963">Cytoplasm</keyword>
<dbReference type="Pfam" id="PF13083">
    <property type="entry name" value="KH_KhpA-B"/>
    <property type="match status" value="1"/>
</dbReference>
<dbReference type="Proteomes" id="UP000176631">
    <property type="component" value="Unassembled WGS sequence"/>
</dbReference>
<keyword evidence="3" id="KW-0961">Cell wall biogenesis/degradation</keyword>
<comment type="subunit">
    <text evidence="3">Forms a complex with KhpB.</text>
</comment>
<comment type="function">
    <text evidence="3">A probable RNA chaperone. Forms a complex with KhpB which binds to cellular RNA and controls its expression. Plays a role in peptidoglycan (PG) homeostasis and cell length regulation.</text>
</comment>
<evidence type="ECO:0000256" key="1">
    <source>
        <dbReference type="ARBA" id="ARBA00022490"/>
    </source>
</evidence>
<dbReference type="GO" id="GO:0071555">
    <property type="term" value="P:cell wall organization"/>
    <property type="evidence" value="ECO:0007669"/>
    <property type="project" value="UniProtKB-KW"/>
</dbReference>
<dbReference type="STRING" id="1802593.A2172_04315"/>
<dbReference type="SUPFAM" id="SSF54814">
    <property type="entry name" value="Prokaryotic type KH domain (KH-domain type II)"/>
    <property type="match status" value="1"/>
</dbReference>
<evidence type="ECO:0000256" key="2">
    <source>
        <dbReference type="ARBA" id="ARBA00022884"/>
    </source>
</evidence>
<dbReference type="AlphaFoldDB" id="A0A1G1W739"/>
<dbReference type="EMBL" id="MHCP01000025">
    <property type="protein sequence ID" value="OGY23424.1"/>
    <property type="molecule type" value="Genomic_DNA"/>
</dbReference>
<dbReference type="InterPro" id="IPR020627">
    <property type="entry name" value="KhpA"/>
</dbReference>
<dbReference type="PANTHER" id="PTHR34654">
    <property type="entry name" value="UPF0109 PROTEIN SCO5592"/>
    <property type="match status" value="1"/>
</dbReference>
<dbReference type="CDD" id="cd22533">
    <property type="entry name" value="KH-II_YlqC-like"/>
    <property type="match status" value="1"/>
</dbReference>
<keyword evidence="2 3" id="KW-0694">RNA-binding</keyword>
<comment type="similarity">
    <text evidence="3">Belongs to the KhpA RNA-binding protein family.</text>
</comment>
<dbReference type="InterPro" id="IPR015946">
    <property type="entry name" value="KH_dom-like_a/b"/>
</dbReference>
<dbReference type="Gene3D" id="3.30.300.20">
    <property type="match status" value="1"/>
</dbReference>
<dbReference type="GO" id="GO:0003723">
    <property type="term" value="F:RNA binding"/>
    <property type="evidence" value="ECO:0007669"/>
    <property type="project" value="UniProtKB-UniRule"/>
</dbReference>
<dbReference type="GO" id="GO:0008360">
    <property type="term" value="P:regulation of cell shape"/>
    <property type="evidence" value="ECO:0007669"/>
    <property type="project" value="UniProtKB-KW"/>
</dbReference>
<comment type="subcellular location">
    <subcellularLocation>
        <location evidence="3">Cytoplasm</location>
    </subcellularLocation>
</comment>
<evidence type="ECO:0000313" key="5">
    <source>
        <dbReference type="Proteomes" id="UP000176631"/>
    </source>
</evidence>
<gene>
    <name evidence="3" type="primary">khpA</name>
    <name evidence="4" type="ORF">A2172_04315</name>
</gene>
<reference evidence="4 5" key="1">
    <citation type="journal article" date="2016" name="Nat. Commun.">
        <title>Thousands of microbial genomes shed light on interconnected biogeochemical processes in an aquifer system.</title>
        <authorList>
            <person name="Anantharaman K."/>
            <person name="Brown C.T."/>
            <person name="Hug L.A."/>
            <person name="Sharon I."/>
            <person name="Castelle C.J."/>
            <person name="Probst A.J."/>
            <person name="Thomas B.C."/>
            <person name="Singh A."/>
            <person name="Wilkins M.J."/>
            <person name="Karaoz U."/>
            <person name="Brodie E.L."/>
            <person name="Williams K.H."/>
            <person name="Hubbard S.S."/>
            <person name="Banfield J.F."/>
        </authorList>
    </citation>
    <scope>NUCLEOTIDE SEQUENCE [LARGE SCALE GENOMIC DNA]</scope>
</reference>
<name>A0A1G1W739_9BACT</name>
<evidence type="ECO:0000256" key="3">
    <source>
        <dbReference type="HAMAP-Rule" id="MF_00088"/>
    </source>
</evidence>
<dbReference type="PANTHER" id="PTHR34654:SF1">
    <property type="entry name" value="RNA-BINDING PROTEIN KHPA"/>
    <property type="match status" value="1"/>
</dbReference>
<keyword evidence="3" id="KW-0143">Chaperone</keyword>
<dbReference type="HAMAP" id="MF_00088">
    <property type="entry name" value="KhpA"/>
    <property type="match status" value="1"/>
</dbReference>
<organism evidence="4 5">
    <name type="scientific">Candidatus Woykebacteria bacterium RBG_13_40_15</name>
    <dbReference type="NCBI Taxonomy" id="1802593"/>
    <lineage>
        <taxon>Bacteria</taxon>
        <taxon>Candidatus Woykeibacteriota</taxon>
    </lineage>
</organism>
<sequence length="81" mass="9133">MRELIEFLAKSVVENEKAVIATEEKRDGVEIIKLSVDPVDMGKIIGKEGKIIKAIRSLVKIRSLKDNKKVFLELNQGEVIK</sequence>
<protein>
    <recommendedName>
        <fullName evidence="3">RNA-binding protein KhpA</fullName>
    </recommendedName>
    <alternativeName>
        <fullName evidence="3">KH-domain protein A</fullName>
    </alternativeName>
</protein>